<dbReference type="AlphaFoldDB" id="A0A518CMD5"/>
<name>A0A518CMD5_9PLAN</name>
<dbReference type="Pfam" id="PF07396">
    <property type="entry name" value="Porin_O_P"/>
    <property type="match status" value="1"/>
</dbReference>
<dbReference type="OrthoDB" id="9760167at2"/>
<dbReference type="Proteomes" id="UP000317178">
    <property type="component" value="Chromosome"/>
</dbReference>
<dbReference type="KEGG" id="plon:Pla110_21170"/>
<gene>
    <name evidence="2" type="ORF">Pla110_21170</name>
</gene>
<evidence type="ECO:0000313" key="2">
    <source>
        <dbReference type="EMBL" id="QDU80388.1"/>
    </source>
</evidence>
<keyword evidence="1" id="KW-0175">Coiled coil</keyword>
<dbReference type="InterPro" id="IPR010870">
    <property type="entry name" value="Porin_O/P"/>
</dbReference>
<keyword evidence="3" id="KW-1185">Reference proteome</keyword>
<dbReference type="InterPro" id="IPR023614">
    <property type="entry name" value="Porin_dom_sf"/>
</dbReference>
<protein>
    <submittedName>
        <fullName evidence="2">Phosphate-selective porin O and P</fullName>
    </submittedName>
</protein>
<sequence>MFVPSTNSMLLRTTFYLVALLTVAVGLAIECHADEISATENRIEHLERELQLQSSELQQLKQELRLETSIAKIDDGSIRYDRGLILTPGDGSNTPFSLKVNGWFQFRHHDFNSHVESWTDNAGITHPVENRNAFDIERARLVLSGHVLDERLTYFTQIDGDTDGGHQLDFFDYYWAWKFDDSFSIQVGKRKVSASRQWLLGARRTRLIDRPMATDFFRPDRTVGIWAVGDLPGNAYYELMVGNGYRTANLPETSTDDRLTFAGTSYLDPLGDYGNTLDDAKDRDSLLVRVGHSFVYSPTSEATGGSPLPETNFIRLTDGTRLTDTGALAPGVTVSDVDIYFYSIDGAFKYKGWSFDAELYLLWLEQLKGDAALPMTDLMQHGFYVEGGRFLIPQKLDANARYSEIDGFYGRGREIAAGLNYYPLSNPYLRLSFDVTRVIDSPLQNTSSDILVGDDGLLFRTQVQAEF</sequence>
<reference evidence="2 3" key="1">
    <citation type="submission" date="2019-02" db="EMBL/GenBank/DDBJ databases">
        <title>Deep-cultivation of Planctomycetes and their phenomic and genomic characterization uncovers novel biology.</title>
        <authorList>
            <person name="Wiegand S."/>
            <person name="Jogler M."/>
            <person name="Boedeker C."/>
            <person name="Pinto D."/>
            <person name="Vollmers J."/>
            <person name="Rivas-Marin E."/>
            <person name="Kohn T."/>
            <person name="Peeters S.H."/>
            <person name="Heuer A."/>
            <person name="Rast P."/>
            <person name="Oberbeckmann S."/>
            <person name="Bunk B."/>
            <person name="Jeske O."/>
            <person name="Meyerdierks A."/>
            <person name="Storesund J.E."/>
            <person name="Kallscheuer N."/>
            <person name="Luecker S."/>
            <person name="Lage O.M."/>
            <person name="Pohl T."/>
            <person name="Merkel B.J."/>
            <person name="Hornburger P."/>
            <person name="Mueller R.-W."/>
            <person name="Bruemmer F."/>
            <person name="Labrenz M."/>
            <person name="Spormann A.M."/>
            <person name="Op den Camp H."/>
            <person name="Overmann J."/>
            <person name="Amann R."/>
            <person name="Jetten M.S.M."/>
            <person name="Mascher T."/>
            <person name="Medema M.H."/>
            <person name="Devos D.P."/>
            <person name="Kaster A.-K."/>
            <person name="Ovreas L."/>
            <person name="Rohde M."/>
            <person name="Galperin M.Y."/>
            <person name="Jogler C."/>
        </authorList>
    </citation>
    <scope>NUCLEOTIDE SEQUENCE [LARGE SCALE GENOMIC DNA]</scope>
    <source>
        <strain evidence="2 3">Pla110</strain>
    </source>
</reference>
<evidence type="ECO:0000313" key="3">
    <source>
        <dbReference type="Proteomes" id="UP000317178"/>
    </source>
</evidence>
<proteinExistence type="predicted"/>
<feature type="coiled-coil region" evidence="1">
    <location>
        <begin position="29"/>
        <end position="67"/>
    </location>
</feature>
<accession>A0A518CMD5</accession>
<dbReference type="Gene3D" id="2.40.160.10">
    <property type="entry name" value="Porin"/>
    <property type="match status" value="1"/>
</dbReference>
<organism evidence="2 3">
    <name type="scientific">Polystyrenella longa</name>
    <dbReference type="NCBI Taxonomy" id="2528007"/>
    <lineage>
        <taxon>Bacteria</taxon>
        <taxon>Pseudomonadati</taxon>
        <taxon>Planctomycetota</taxon>
        <taxon>Planctomycetia</taxon>
        <taxon>Planctomycetales</taxon>
        <taxon>Planctomycetaceae</taxon>
        <taxon>Polystyrenella</taxon>
    </lineage>
</organism>
<dbReference type="RefSeq" id="WP_144995673.1">
    <property type="nucleotide sequence ID" value="NZ_CP036281.1"/>
</dbReference>
<evidence type="ECO:0000256" key="1">
    <source>
        <dbReference type="SAM" id="Coils"/>
    </source>
</evidence>
<dbReference type="EMBL" id="CP036281">
    <property type="protein sequence ID" value="QDU80388.1"/>
    <property type="molecule type" value="Genomic_DNA"/>
</dbReference>